<dbReference type="InterPro" id="IPR016163">
    <property type="entry name" value="Ald_DH_C"/>
</dbReference>
<evidence type="ECO:0000313" key="5">
    <source>
        <dbReference type="EMBL" id="AHC16133.1"/>
    </source>
</evidence>
<dbReference type="EMBL" id="CP006939">
    <property type="protein sequence ID" value="AHC16133.1"/>
    <property type="molecule type" value="Genomic_DNA"/>
</dbReference>
<dbReference type="eggNOG" id="COG1012">
    <property type="taxonomic scope" value="Bacteria"/>
</dbReference>
<evidence type="ECO:0000256" key="1">
    <source>
        <dbReference type="ARBA" id="ARBA00023002"/>
    </source>
</evidence>
<dbReference type="GO" id="GO:0004029">
    <property type="term" value="F:aldehyde dehydrogenase (NAD+) activity"/>
    <property type="evidence" value="ECO:0007669"/>
    <property type="project" value="UniProtKB-EC"/>
</dbReference>
<evidence type="ECO:0000256" key="3">
    <source>
        <dbReference type="RuleBase" id="RU003345"/>
    </source>
</evidence>
<dbReference type="RefSeq" id="WP_024269030.1">
    <property type="nucleotide sequence ID" value="NC_023035.1"/>
</dbReference>
<dbReference type="InterPro" id="IPR016161">
    <property type="entry name" value="Ald_DH/histidinol_DH"/>
</dbReference>
<evidence type="ECO:0000256" key="2">
    <source>
        <dbReference type="PROSITE-ProRule" id="PRU10007"/>
    </source>
</evidence>
<dbReference type="Gene3D" id="3.40.309.10">
    <property type="entry name" value="Aldehyde Dehydrogenase, Chain A, domain 2"/>
    <property type="match status" value="1"/>
</dbReference>
<dbReference type="PANTHER" id="PTHR11699">
    <property type="entry name" value="ALDEHYDE DEHYDROGENASE-RELATED"/>
    <property type="match status" value="1"/>
</dbReference>
<keyword evidence="6" id="KW-1185">Reference proteome</keyword>
<dbReference type="PATRIC" id="fig|1307761.3.peg.2773"/>
<name>V5WK56_9SPIO</name>
<dbReference type="HOGENOM" id="CLU_005391_1_0_12"/>
<dbReference type="SUPFAM" id="SSF53720">
    <property type="entry name" value="ALDH-like"/>
    <property type="match status" value="1"/>
</dbReference>
<dbReference type="OrthoDB" id="9762913at2"/>
<dbReference type="KEGG" id="slr:L21SP2_2783"/>
<reference evidence="5 6" key="1">
    <citation type="journal article" date="2015" name="Stand. Genomic Sci.">
        <title>Complete genome sequence and description of Salinispira pacifica gen. nov., sp. nov., a novel spirochaete isolated form a hypersaline microbial mat.</title>
        <authorList>
            <person name="Ben Hania W."/>
            <person name="Joseph M."/>
            <person name="Schumann P."/>
            <person name="Bunk B."/>
            <person name="Fiebig A."/>
            <person name="Sproer C."/>
            <person name="Klenk H.P."/>
            <person name="Fardeau M.L."/>
            <person name="Spring S."/>
        </authorList>
    </citation>
    <scope>NUCLEOTIDE SEQUENCE [LARGE SCALE GENOMIC DNA]</scope>
    <source>
        <strain evidence="5 6">L21-RPul-D2</strain>
    </source>
</reference>
<dbReference type="Proteomes" id="UP000018680">
    <property type="component" value="Chromosome"/>
</dbReference>
<dbReference type="STRING" id="1307761.L21SP2_2783"/>
<dbReference type="InterPro" id="IPR016160">
    <property type="entry name" value="Ald_DH_CS_CYS"/>
</dbReference>
<dbReference type="PROSITE" id="PS00687">
    <property type="entry name" value="ALDEHYDE_DEHYDR_GLU"/>
    <property type="match status" value="1"/>
</dbReference>
<feature type="active site" evidence="2">
    <location>
        <position position="233"/>
    </location>
</feature>
<evidence type="ECO:0000313" key="6">
    <source>
        <dbReference type="Proteomes" id="UP000018680"/>
    </source>
</evidence>
<dbReference type="Pfam" id="PF00171">
    <property type="entry name" value="Aldedh"/>
    <property type="match status" value="1"/>
</dbReference>
<dbReference type="PROSITE" id="PS00070">
    <property type="entry name" value="ALDEHYDE_DEHYDR_CYS"/>
    <property type="match status" value="1"/>
</dbReference>
<dbReference type="InterPro" id="IPR029510">
    <property type="entry name" value="Ald_DH_CS_GLU"/>
</dbReference>
<dbReference type="Gene3D" id="3.40.605.10">
    <property type="entry name" value="Aldehyde Dehydrogenase, Chain A, domain 1"/>
    <property type="match status" value="1"/>
</dbReference>
<keyword evidence="1 3" id="KW-0560">Oxidoreductase</keyword>
<dbReference type="InterPro" id="IPR015590">
    <property type="entry name" value="Aldehyde_DH_dom"/>
</dbReference>
<organism evidence="5 6">
    <name type="scientific">Salinispira pacifica</name>
    <dbReference type="NCBI Taxonomy" id="1307761"/>
    <lineage>
        <taxon>Bacteria</taxon>
        <taxon>Pseudomonadati</taxon>
        <taxon>Spirochaetota</taxon>
        <taxon>Spirochaetia</taxon>
        <taxon>Spirochaetales</taxon>
        <taxon>Spirochaetaceae</taxon>
        <taxon>Salinispira</taxon>
    </lineage>
</organism>
<protein>
    <submittedName>
        <fullName evidence="5">Aldehyde dehydrogenase</fullName>
        <ecNumber evidence="5">1.2.1.3</ecNumber>
    </submittedName>
</protein>
<evidence type="ECO:0000259" key="4">
    <source>
        <dbReference type="Pfam" id="PF00171"/>
    </source>
</evidence>
<gene>
    <name evidence="5" type="ORF">L21SP2_2783</name>
</gene>
<sequence length="525" mass="57898">MAHIYNPATGEVVCEQKRDDPSSLPGLVRRAADAQERWKMVPISRRRKVLDSLSRILSEDAEELAAMISRLTGKTEVDALVTEVLPSVISASYYGRSAAAALAPRPLKGSSILFFNKRSRLFREPLGVVGIISPWNYPFSIPFQEVATALMAGNGVVLKVASQCQPLGEMMKRYFTEAGLDPDLLQLTHVPGSRAGSGLIHSGIRKLFFTGSVDVGKKLAQEAGSILLPVSLELGGNDAMIVCSDANIHRAVNGAMWAGLSNCGQSCGGVERIYVHTDIYEEFRELLSRKISRLRHRTAGTENGSTDWDMGSLTTESQRKSVAVHIDDAVSKGARFVTSSLEGYGTEGFHALPGFGHPAVVLEDVDMSMKVQLDETFGPVLTLTAFSRDSEAVEHANNSYLGLTASVWTRSKSRSMYFIRELEAGAVTVNDHLMSHGMPETPWGGYKQSALGRSHSFLGFEEMTQPKVVVRDMLDFAPRQMWWYPYSANLYNGLLGAIRVIKGPRRLRFLVPLFKTFLRMFRKED</sequence>
<accession>V5WK56</accession>
<dbReference type="InterPro" id="IPR016162">
    <property type="entry name" value="Ald_DH_N"/>
</dbReference>
<dbReference type="EC" id="1.2.1.3" evidence="5"/>
<proteinExistence type="inferred from homology"/>
<comment type="similarity">
    <text evidence="3">Belongs to the aldehyde dehydrogenase family.</text>
</comment>
<dbReference type="AlphaFoldDB" id="V5WK56"/>
<feature type="domain" description="Aldehyde dehydrogenase" evidence="4">
    <location>
        <begin position="4"/>
        <end position="469"/>
    </location>
</feature>